<evidence type="ECO:0000313" key="3">
    <source>
        <dbReference type="EMBL" id="MDO6965326.1"/>
    </source>
</evidence>
<dbReference type="Proteomes" id="UP001174932">
    <property type="component" value="Unassembled WGS sequence"/>
</dbReference>
<reference evidence="3" key="2">
    <citation type="submission" date="2023-07" db="EMBL/GenBank/DDBJ databases">
        <authorList>
            <person name="Shen H."/>
        </authorList>
    </citation>
    <scope>NUCLEOTIDE SEQUENCE</scope>
    <source>
        <strain evidence="3">TNR-22</strain>
    </source>
</reference>
<organism evidence="3 4">
    <name type="scientific">Rhizobium alvei</name>
    <dbReference type="NCBI Taxonomy" id="1132659"/>
    <lineage>
        <taxon>Bacteria</taxon>
        <taxon>Pseudomonadati</taxon>
        <taxon>Pseudomonadota</taxon>
        <taxon>Alphaproteobacteria</taxon>
        <taxon>Hyphomicrobiales</taxon>
        <taxon>Rhizobiaceae</taxon>
        <taxon>Rhizobium/Agrobacterium group</taxon>
        <taxon>Rhizobium</taxon>
    </lineage>
</organism>
<comment type="caution">
    <text evidence="3">The sequence shown here is derived from an EMBL/GenBank/DDBJ whole genome shotgun (WGS) entry which is preliminary data.</text>
</comment>
<reference evidence="3" key="1">
    <citation type="journal article" date="2015" name="Int. J. Syst. Evol. Microbiol.">
        <title>Rhizobium alvei sp. nov., isolated from a freshwater river.</title>
        <authorList>
            <person name="Sheu S.Y."/>
            <person name="Huang H.W."/>
            <person name="Young C.C."/>
            <person name="Chen W.M."/>
        </authorList>
    </citation>
    <scope>NUCLEOTIDE SEQUENCE</scope>
    <source>
        <strain evidence="3">TNR-22</strain>
    </source>
</reference>
<dbReference type="PANTHER" id="PTHR11820:SF114">
    <property type="entry name" value="4-HYDROXYPHENYLACETATE CATABOLISM PROTEIN"/>
    <property type="match status" value="1"/>
</dbReference>
<dbReference type="InterPro" id="IPR011234">
    <property type="entry name" value="Fumarylacetoacetase-like_C"/>
</dbReference>
<evidence type="ECO:0000313" key="4">
    <source>
        <dbReference type="Proteomes" id="UP001174932"/>
    </source>
</evidence>
<evidence type="ECO:0000256" key="1">
    <source>
        <dbReference type="ARBA" id="ARBA00022723"/>
    </source>
</evidence>
<keyword evidence="1" id="KW-0479">Metal-binding</keyword>
<dbReference type="InterPro" id="IPR036663">
    <property type="entry name" value="Fumarylacetoacetase_C_sf"/>
</dbReference>
<dbReference type="EMBL" id="JAUOZU010000010">
    <property type="protein sequence ID" value="MDO6965326.1"/>
    <property type="molecule type" value="Genomic_DNA"/>
</dbReference>
<dbReference type="RefSeq" id="WP_304377252.1">
    <property type="nucleotide sequence ID" value="NZ_JAUOZU010000010.1"/>
</dbReference>
<feature type="domain" description="Fumarylacetoacetase-like C-terminal" evidence="2">
    <location>
        <begin position="149"/>
        <end position="285"/>
    </location>
</feature>
<dbReference type="Gene3D" id="3.90.850.10">
    <property type="entry name" value="Fumarylacetoacetase-like, C-terminal domain"/>
    <property type="match status" value="1"/>
</dbReference>
<dbReference type="Pfam" id="PF01557">
    <property type="entry name" value="FAA_hydrolase"/>
    <property type="match status" value="1"/>
</dbReference>
<evidence type="ECO:0000259" key="2">
    <source>
        <dbReference type="Pfam" id="PF01557"/>
    </source>
</evidence>
<keyword evidence="4" id="KW-1185">Reference proteome</keyword>
<dbReference type="SUPFAM" id="SSF56529">
    <property type="entry name" value="FAH"/>
    <property type="match status" value="1"/>
</dbReference>
<gene>
    <name evidence="3" type="ORF">Q4481_15270</name>
</gene>
<keyword evidence="3" id="KW-0378">Hydrolase</keyword>
<dbReference type="GO" id="GO:0016787">
    <property type="term" value="F:hydrolase activity"/>
    <property type="evidence" value="ECO:0007669"/>
    <property type="project" value="UniProtKB-KW"/>
</dbReference>
<accession>A0ABT8YNN2</accession>
<dbReference type="PANTHER" id="PTHR11820">
    <property type="entry name" value="ACYLPYRUVASE"/>
    <property type="match status" value="1"/>
</dbReference>
<proteinExistence type="predicted"/>
<name>A0ABT8YNN2_9HYPH</name>
<protein>
    <submittedName>
        <fullName evidence="3">Fumarylacetoacetate hydrolase family protein</fullName>
    </submittedName>
</protein>
<sequence>MNSGSEAQAIPFSIGSFSISGSPSFPALVFDDGAAVPLASVLPLAGKKGIRLTGTDSVHGLLADWDWNFACLSELVRCLAEDDDARGHRGGFMPEEFLKAGKLLTGPRQVFRRSSTDGRVSSLPHVVIGLPADPFFMPEDMRDSRPVFSLGLVIGRMMRNVDETEAMGGIAGYCLATEIASENADETFDRLGIPGTLPLGPLLVPRAFVSDAASLEYQLGLNGPPLERGRLGDLVQGIPALVASLSRRTLLLPGDVLVLGGKSDLMCQPLQDGDIVEAVATGLGRQMINIQCKEG</sequence>